<comment type="caution">
    <text evidence="7">The sequence shown here is derived from an EMBL/GenBank/DDBJ whole genome shotgun (WGS) entry which is preliminary data.</text>
</comment>
<evidence type="ECO:0000259" key="6">
    <source>
        <dbReference type="PROSITE" id="PS50977"/>
    </source>
</evidence>
<dbReference type="PANTHER" id="PTHR30055:SF234">
    <property type="entry name" value="HTH-TYPE TRANSCRIPTIONAL REGULATOR BETI"/>
    <property type="match status" value="1"/>
</dbReference>
<feature type="compositionally biased region" description="Low complexity" evidence="5">
    <location>
        <begin position="63"/>
        <end position="76"/>
    </location>
</feature>
<evidence type="ECO:0000256" key="5">
    <source>
        <dbReference type="SAM" id="MobiDB-lite"/>
    </source>
</evidence>
<accession>A0ABP9A608</accession>
<keyword evidence="8" id="KW-1185">Reference proteome</keyword>
<reference evidence="8" key="1">
    <citation type="journal article" date="2019" name="Int. J. Syst. Evol. Microbiol.">
        <title>The Global Catalogue of Microorganisms (GCM) 10K type strain sequencing project: providing services to taxonomists for standard genome sequencing and annotation.</title>
        <authorList>
            <consortium name="The Broad Institute Genomics Platform"/>
            <consortium name="The Broad Institute Genome Sequencing Center for Infectious Disease"/>
            <person name="Wu L."/>
            <person name="Ma J."/>
        </authorList>
    </citation>
    <scope>NUCLEOTIDE SEQUENCE [LARGE SCALE GENOMIC DNA]</scope>
    <source>
        <strain evidence="8">JCM 18324</strain>
    </source>
</reference>
<dbReference type="Proteomes" id="UP001501147">
    <property type="component" value="Unassembled WGS sequence"/>
</dbReference>
<evidence type="ECO:0000313" key="8">
    <source>
        <dbReference type="Proteomes" id="UP001501147"/>
    </source>
</evidence>
<keyword evidence="2 4" id="KW-0238">DNA-binding</keyword>
<evidence type="ECO:0000256" key="4">
    <source>
        <dbReference type="PROSITE-ProRule" id="PRU00335"/>
    </source>
</evidence>
<dbReference type="EMBL" id="BAABJV010000004">
    <property type="protein sequence ID" value="GAA4773813.1"/>
    <property type="molecule type" value="Genomic_DNA"/>
</dbReference>
<gene>
    <name evidence="7" type="ORF">GCM10023329_22180</name>
</gene>
<evidence type="ECO:0000313" key="7">
    <source>
        <dbReference type="EMBL" id="GAA4773813.1"/>
    </source>
</evidence>
<feature type="compositionally biased region" description="Pro residues" evidence="5">
    <location>
        <begin position="53"/>
        <end position="62"/>
    </location>
</feature>
<dbReference type="Gene3D" id="1.10.357.10">
    <property type="entry name" value="Tetracycline Repressor, domain 2"/>
    <property type="match status" value="1"/>
</dbReference>
<dbReference type="InterPro" id="IPR036271">
    <property type="entry name" value="Tet_transcr_reg_TetR-rel_C_sf"/>
</dbReference>
<name>A0ABP9A608_9ACTN</name>
<dbReference type="PANTHER" id="PTHR30055">
    <property type="entry name" value="HTH-TYPE TRANSCRIPTIONAL REGULATOR RUTR"/>
    <property type="match status" value="1"/>
</dbReference>
<feature type="domain" description="HTH tetR-type" evidence="6">
    <location>
        <begin position="110"/>
        <end position="170"/>
    </location>
</feature>
<proteinExistence type="predicted"/>
<dbReference type="InterPro" id="IPR009057">
    <property type="entry name" value="Homeodomain-like_sf"/>
</dbReference>
<keyword evidence="3" id="KW-0804">Transcription</keyword>
<evidence type="ECO:0000256" key="1">
    <source>
        <dbReference type="ARBA" id="ARBA00023015"/>
    </source>
</evidence>
<feature type="region of interest" description="Disordered" evidence="5">
    <location>
        <begin position="49"/>
        <end position="80"/>
    </location>
</feature>
<organism evidence="7 8">
    <name type="scientific">Streptomyces sanyensis</name>
    <dbReference type="NCBI Taxonomy" id="568869"/>
    <lineage>
        <taxon>Bacteria</taxon>
        <taxon>Bacillati</taxon>
        <taxon>Actinomycetota</taxon>
        <taxon>Actinomycetes</taxon>
        <taxon>Kitasatosporales</taxon>
        <taxon>Streptomycetaceae</taxon>
        <taxon>Streptomyces</taxon>
    </lineage>
</organism>
<dbReference type="PROSITE" id="PS50977">
    <property type="entry name" value="HTH_TETR_2"/>
    <property type="match status" value="1"/>
</dbReference>
<evidence type="ECO:0000256" key="2">
    <source>
        <dbReference type="ARBA" id="ARBA00023125"/>
    </source>
</evidence>
<sequence length="332" mass="35026">MVAAREALARILPDDRLPAVPSAGGYRTRTGNVETDAVRGAIRGAVVGIATPPAGPTGPGPVPRRAGSAGASASGSLQVGRHREKIPEGLLFSVTGKPRRDAMPKQERAARTHERFLDASADEFARHGYAGANLQRIAATVGMTKGALYAHFPSKDALAATFTSVFDRVWRELLQEVDDADPPLTNLCRITVGFARLMNTDARFRAGLRLVQEEAATRGGLPEVVTDLSATLTRLISDSQAREELVTGHSPELISSLVLSSVFGAYYTVPPCGPRDGAEQVCRLWQLLSQQAALAASAAPSAEAPLAQEAPCCQASYGPVPDQRPGAGDPCR</sequence>
<dbReference type="SUPFAM" id="SSF46689">
    <property type="entry name" value="Homeodomain-like"/>
    <property type="match status" value="1"/>
</dbReference>
<keyword evidence="1" id="KW-0805">Transcription regulation</keyword>
<feature type="DNA-binding region" description="H-T-H motif" evidence="4">
    <location>
        <begin position="133"/>
        <end position="152"/>
    </location>
</feature>
<dbReference type="SUPFAM" id="SSF48498">
    <property type="entry name" value="Tetracyclin repressor-like, C-terminal domain"/>
    <property type="match status" value="1"/>
</dbReference>
<dbReference type="InterPro" id="IPR001647">
    <property type="entry name" value="HTH_TetR"/>
</dbReference>
<protein>
    <recommendedName>
        <fullName evidence="6">HTH tetR-type domain-containing protein</fullName>
    </recommendedName>
</protein>
<dbReference type="PRINTS" id="PR00455">
    <property type="entry name" value="HTHTETR"/>
</dbReference>
<evidence type="ECO:0000256" key="3">
    <source>
        <dbReference type="ARBA" id="ARBA00023163"/>
    </source>
</evidence>
<dbReference type="Pfam" id="PF00440">
    <property type="entry name" value="TetR_N"/>
    <property type="match status" value="1"/>
</dbReference>
<dbReference type="InterPro" id="IPR050109">
    <property type="entry name" value="HTH-type_TetR-like_transc_reg"/>
</dbReference>